<dbReference type="AlphaFoldDB" id="A0A2Z5G6E5"/>
<evidence type="ECO:0000259" key="9">
    <source>
        <dbReference type="PROSITE" id="PS00631"/>
    </source>
</evidence>
<evidence type="ECO:0000256" key="2">
    <source>
        <dbReference type="ARBA" id="ARBA00000967"/>
    </source>
</evidence>
<dbReference type="Pfam" id="PF02789">
    <property type="entry name" value="Peptidase_M17_N"/>
    <property type="match status" value="1"/>
</dbReference>
<feature type="binding site" evidence="8">
    <location>
        <position position="276"/>
    </location>
    <ligand>
        <name>Mn(2+)</name>
        <dbReference type="ChEBI" id="CHEBI:29035"/>
        <label>2</label>
    </ligand>
</feature>
<dbReference type="SUPFAM" id="SSF52949">
    <property type="entry name" value="Macro domain-like"/>
    <property type="match status" value="1"/>
</dbReference>
<keyword evidence="5 8" id="KW-0645">Protease</keyword>
<feature type="active site" evidence="8">
    <location>
        <position position="357"/>
    </location>
</feature>
<dbReference type="NCBIfam" id="NF002074">
    <property type="entry name" value="PRK00913.1-4"/>
    <property type="match status" value="1"/>
</dbReference>
<keyword evidence="11" id="KW-1185">Reference proteome</keyword>
<keyword evidence="6 8" id="KW-0378">Hydrolase</keyword>
<dbReference type="GO" id="GO:0006508">
    <property type="term" value="P:proteolysis"/>
    <property type="evidence" value="ECO:0007669"/>
    <property type="project" value="UniProtKB-KW"/>
</dbReference>
<dbReference type="Pfam" id="PF00883">
    <property type="entry name" value="Peptidase_M17"/>
    <property type="match status" value="1"/>
</dbReference>
<evidence type="ECO:0000256" key="8">
    <source>
        <dbReference type="HAMAP-Rule" id="MF_00181"/>
    </source>
</evidence>
<protein>
    <recommendedName>
        <fullName evidence="8">Probable cytosol aminopeptidase</fullName>
        <ecNumber evidence="8">3.4.11.1</ecNumber>
    </recommendedName>
    <alternativeName>
        <fullName evidence="8">Leucine aminopeptidase</fullName>
        <shortName evidence="8">LAP</shortName>
        <ecNumber evidence="8">3.4.11.10</ecNumber>
    </alternativeName>
    <alternativeName>
        <fullName evidence="8">Leucyl aminopeptidase</fullName>
    </alternativeName>
</protein>
<dbReference type="GO" id="GO:0005737">
    <property type="term" value="C:cytoplasm"/>
    <property type="evidence" value="ECO:0007669"/>
    <property type="project" value="UniProtKB-SubCell"/>
</dbReference>
<dbReference type="GO" id="GO:0030145">
    <property type="term" value="F:manganese ion binding"/>
    <property type="evidence" value="ECO:0007669"/>
    <property type="project" value="UniProtKB-UniRule"/>
</dbReference>
<accession>A0A2Z5G6E5</accession>
<comment type="function">
    <text evidence="8">Presumably involved in the processing and regular turnover of intracellular proteins. Catalyzes the removal of unsubstituted N-terminal amino acids from various peptides.</text>
</comment>
<comment type="cofactor">
    <cofactor evidence="8">
        <name>Mn(2+)</name>
        <dbReference type="ChEBI" id="CHEBI:29035"/>
    </cofactor>
    <text evidence="8">Binds 2 manganese ions per subunit.</text>
</comment>
<proteinExistence type="inferred from homology"/>
<dbReference type="GO" id="GO:0070006">
    <property type="term" value="F:metalloaminopeptidase activity"/>
    <property type="evidence" value="ECO:0007669"/>
    <property type="project" value="InterPro"/>
</dbReference>
<dbReference type="EC" id="3.4.11.1" evidence="8"/>
<evidence type="ECO:0000256" key="7">
    <source>
        <dbReference type="ARBA" id="ARBA00023211"/>
    </source>
</evidence>
<dbReference type="Proteomes" id="UP000253606">
    <property type="component" value="Chromosome"/>
</dbReference>
<feature type="binding site" evidence="8">
    <location>
        <position position="355"/>
    </location>
    <ligand>
        <name>Mn(2+)</name>
        <dbReference type="ChEBI" id="CHEBI:29035"/>
        <label>2</label>
    </ligand>
</feature>
<dbReference type="PANTHER" id="PTHR11963">
    <property type="entry name" value="LEUCINE AMINOPEPTIDASE-RELATED"/>
    <property type="match status" value="1"/>
</dbReference>
<evidence type="ECO:0000313" key="11">
    <source>
        <dbReference type="Proteomes" id="UP000253606"/>
    </source>
</evidence>
<keyword evidence="4 8" id="KW-0031">Aminopeptidase</keyword>
<dbReference type="PROSITE" id="PS00631">
    <property type="entry name" value="CYTOSOL_AP"/>
    <property type="match status" value="1"/>
</dbReference>
<keyword evidence="8" id="KW-0963">Cytoplasm</keyword>
<dbReference type="InterPro" id="IPR000819">
    <property type="entry name" value="Peptidase_M17_C"/>
</dbReference>
<dbReference type="InterPro" id="IPR043472">
    <property type="entry name" value="Macro_dom-like"/>
</dbReference>
<dbReference type="InterPro" id="IPR023042">
    <property type="entry name" value="Peptidase_M17_leu_NH2_pept"/>
</dbReference>
<comment type="catalytic activity">
    <reaction evidence="1 8">
        <text>Release of an N-terminal amino acid, Xaa-|-Yaa-, in which Xaa is preferably Leu, but may be other amino acids including Pro although not Arg or Lys, and Yaa may be Pro. Amino acid amides and methyl esters are also readily hydrolyzed, but rates on arylamides are exceedingly low.</text>
        <dbReference type="EC" id="3.4.11.1"/>
    </reaction>
</comment>
<dbReference type="NCBIfam" id="NF002083">
    <property type="entry name" value="PRK00913.3-5"/>
    <property type="match status" value="1"/>
</dbReference>
<dbReference type="Gene3D" id="3.40.630.10">
    <property type="entry name" value="Zn peptidases"/>
    <property type="match status" value="1"/>
</dbReference>
<dbReference type="EMBL" id="CP030840">
    <property type="protein sequence ID" value="AXC14668.1"/>
    <property type="molecule type" value="Genomic_DNA"/>
</dbReference>
<dbReference type="PRINTS" id="PR00481">
    <property type="entry name" value="LAMNOPPTDASE"/>
</dbReference>
<evidence type="ECO:0000313" key="10">
    <source>
        <dbReference type="EMBL" id="AXC14668.1"/>
    </source>
</evidence>
<feature type="binding site" evidence="8">
    <location>
        <position position="276"/>
    </location>
    <ligand>
        <name>Mn(2+)</name>
        <dbReference type="ChEBI" id="CHEBI:29035"/>
        <label>1</label>
    </ligand>
</feature>
<dbReference type="NCBIfam" id="NF002077">
    <property type="entry name" value="PRK00913.2-4"/>
    <property type="match status" value="1"/>
</dbReference>
<feature type="binding site" evidence="8">
    <location>
        <position position="271"/>
    </location>
    <ligand>
        <name>Mn(2+)</name>
        <dbReference type="ChEBI" id="CHEBI:29035"/>
        <label>2</label>
    </ligand>
</feature>
<evidence type="ECO:0000256" key="6">
    <source>
        <dbReference type="ARBA" id="ARBA00022801"/>
    </source>
</evidence>
<feature type="domain" description="Cytosol aminopeptidase" evidence="9">
    <location>
        <begin position="351"/>
        <end position="358"/>
    </location>
</feature>
<gene>
    <name evidence="8" type="primary">pepA</name>
    <name evidence="10" type="ORF">ACPOL_5420</name>
</gene>
<reference evidence="10 11" key="1">
    <citation type="journal article" date="2018" name="Front. Microbiol.">
        <title>Hydrolytic Capabilities as a Key to Environmental Success: Chitinolytic and Cellulolytic Acidobacteria From Acidic Sub-arctic Soils and Boreal Peatlands.</title>
        <authorList>
            <person name="Belova S.E."/>
            <person name="Ravin N.V."/>
            <person name="Pankratov T.A."/>
            <person name="Rakitin A.L."/>
            <person name="Ivanova A.A."/>
            <person name="Beletsky A.V."/>
            <person name="Mardanov A.V."/>
            <person name="Sinninghe Damste J.S."/>
            <person name="Dedysh S.N."/>
        </authorList>
    </citation>
    <scope>NUCLEOTIDE SEQUENCE [LARGE SCALE GENOMIC DNA]</scope>
    <source>
        <strain evidence="10 11">SBC82</strain>
    </source>
</reference>
<dbReference type="InterPro" id="IPR008283">
    <property type="entry name" value="Peptidase_M17_N"/>
</dbReference>
<feature type="binding site" evidence="8">
    <location>
        <position position="353"/>
    </location>
    <ligand>
        <name>Mn(2+)</name>
        <dbReference type="ChEBI" id="CHEBI:29035"/>
        <label>1</label>
    </ligand>
</feature>
<sequence>MKTELNFSDAAAIATELLVAFAVDHSTSKDKDAKPELALLTTESALTTAAQDVLTSGEFKGSANETLLLHSPSGLQAKRLLVVGLGKSSKVTVNDLRKAAGVAVRFSKPRAIRELAIVIPNSELLPLGPGGRSVVEGALLADFDPDTYRSDRKDQSIDSLSVIAPQKADKAALETAFAEGVILGESQNFTRSLVNEPGNVLTPTVLGERAAEMAKEVGLKCEVYSTEKLHELKMGAFWAVSQGSVQPPALIVLTYEPEGAPSEPVLGLIGKGITFDTGGISIKPSEGMEKMKYDMGGAGAMIGAMRAIALLKPKVKVISVCCSAENMPSGSAYKPGDVVTAMSGKTIEVMNTDAEGRMVLADGLHYAQQLGVTHLIDAATLTGACVVALGMINAGVFSNNEEAYSHFVEAAKISGDRFWRLPEEDDYRDQIKSQIADIMNTGGSRWGGATTAAMFLKEFVGETPWIHLDIAGVAWLEEQKPWMAKGPSGTPVRTLVEWVRSYSS</sequence>
<feature type="binding site" evidence="8">
    <location>
        <position position="294"/>
    </location>
    <ligand>
        <name>Mn(2+)</name>
        <dbReference type="ChEBI" id="CHEBI:29035"/>
        <label>2</label>
    </ligand>
</feature>
<dbReference type="EC" id="3.4.11.10" evidence="8"/>
<evidence type="ECO:0000256" key="3">
    <source>
        <dbReference type="ARBA" id="ARBA00009528"/>
    </source>
</evidence>
<dbReference type="OrthoDB" id="9809354at2"/>
<feature type="active site" evidence="8">
    <location>
        <position position="283"/>
    </location>
</feature>
<keyword evidence="7 8" id="KW-0464">Manganese</keyword>
<dbReference type="CDD" id="cd00433">
    <property type="entry name" value="Peptidase_M17"/>
    <property type="match status" value="1"/>
</dbReference>
<organism evidence="10 11">
    <name type="scientific">Acidisarcina polymorpha</name>
    <dbReference type="NCBI Taxonomy" id="2211140"/>
    <lineage>
        <taxon>Bacteria</taxon>
        <taxon>Pseudomonadati</taxon>
        <taxon>Acidobacteriota</taxon>
        <taxon>Terriglobia</taxon>
        <taxon>Terriglobales</taxon>
        <taxon>Acidobacteriaceae</taxon>
        <taxon>Acidisarcina</taxon>
    </lineage>
</organism>
<dbReference type="NCBIfam" id="NF002073">
    <property type="entry name" value="PRK00913.1-2"/>
    <property type="match status" value="1"/>
</dbReference>
<comment type="subcellular location">
    <subcellularLocation>
        <location evidence="8">Cytoplasm</location>
    </subcellularLocation>
</comment>
<dbReference type="HAMAP" id="MF_00181">
    <property type="entry name" value="Cytosol_peptidase_M17"/>
    <property type="match status" value="1"/>
</dbReference>
<dbReference type="RefSeq" id="WP_114209397.1">
    <property type="nucleotide sequence ID" value="NZ_CP030840.1"/>
</dbReference>
<keyword evidence="8" id="KW-0479">Metal-binding</keyword>
<name>A0A2Z5G6E5_9BACT</name>
<dbReference type="Gene3D" id="3.40.220.10">
    <property type="entry name" value="Leucine Aminopeptidase, subunit E, domain 1"/>
    <property type="match status" value="1"/>
</dbReference>
<evidence type="ECO:0000256" key="1">
    <source>
        <dbReference type="ARBA" id="ARBA00000135"/>
    </source>
</evidence>
<feature type="binding site" evidence="8">
    <location>
        <position position="355"/>
    </location>
    <ligand>
        <name>Mn(2+)</name>
        <dbReference type="ChEBI" id="CHEBI:29035"/>
        <label>1</label>
    </ligand>
</feature>
<dbReference type="SUPFAM" id="SSF53187">
    <property type="entry name" value="Zn-dependent exopeptidases"/>
    <property type="match status" value="1"/>
</dbReference>
<dbReference type="PANTHER" id="PTHR11963:SF23">
    <property type="entry name" value="CYTOSOL AMINOPEPTIDASE"/>
    <property type="match status" value="1"/>
</dbReference>
<evidence type="ECO:0000256" key="4">
    <source>
        <dbReference type="ARBA" id="ARBA00022438"/>
    </source>
</evidence>
<dbReference type="KEGG" id="abas:ACPOL_5420"/>
<dbReference type="InterPro" id="IPR011356">
    <property type="entry name" value="Leucine_aapep/pepB"/>
</dbReference>
<evidence type="ECO:0000256" key="5">
    <source>
        <dbReference type="ARBA" id="ARBA00022670"/>
    </source>
</evidence>
<comment type="similarity">
    <text evidence="3 8">Belongs to the peptidase M17 family.</text>
</comment>
<comment type="catalytic activity">
    <reaction evidence="2 8">
        <text>Release of an N-terminal amino acid, preferentially leucine, but not glutamic or aspartic acids.</text>
        <dbReference type="EC" id="3.4.11.10"/>
    </reaction>
</comment>